<evidence type="ECO:0000313" key="2">
    <source>
        <dbReference type="Proteomes" id="UP001370490"/>
    </source>
</evidence>
<comment type="caution">
    <text evidence="1">The sequence shown here is derived from an EMBL/GenBank/DDBJ whole genome shotgun (WGS) entry which is preliminary data.</text>
</comment>
<reference evidence="1 2" key="1">
    <citation type="submission" date="2023-12" db="EMBL/GenBank/DDBJ databases">
        <title>A high-quality genome assembly for Dillenia turbinata (Dilleniales).</title>
        <authorList>
            <person name="Chanderbali A."/>
        </authorList>
    </citation>
    <scope>NUCLEOTIDE SEQUENCE [LARGE SCALE GENOMIC DNA]</scope>
    <source>
        <strain evidence="1">LSX21</strain>
        <tissue evidence="1">Leaf</tissue>
    </source>
</reference>
<name>A0AAN8V7T7_9MAGN</name>
<dbReference type="Proteomes" id="UP001370490">
    <property type="component" value="Unassembled WGS sequence"/>
</dbReference>
<dbReference type="PANTHER" id="PTHR35830">
    <property type="entry name" value="OS05G0299200 PROTEIN"/>
    <property type="match status" value="1"/>
</dbReference>
<proteinExistence type="predicted"/>
<accession>A0AAN8V7T7</accession>
<dbReference type="EMBL" id="JBAMMX010000016">
    <property type="protein sequence ID" value="KAK6925071.1"/>
    <property type="molecule type" value="Genomic_DNA"/>
</dbReference>
<protein>
    <submittedName>
        <fullName evidence="1">Uncharacterized protein</fullName>
    </submittedName>
</protein>
<keyword evidence="2" id="KW-1185">Reference proteome</keyword>
<sequence length="184" mass="20754">MSGRDIMEDDIVQLRRICRISGARVVIDTSYERDSLYHTSVEFVLNICSSHSHSTFIQIDGEEPQQFLAELAGNIGLENIHAARIVSAAVAACMRSRFLQAWALEMQNNHLEAVTELSKICSILHVFPPDESSPEIEMLAQGLEKHFKVEQREYLMKMLMEVCGEELCSSAAQALSLRDRRLEG</sequence>
<dbReference type="AlphaFoldDB" id="A0AAN8V7T7"/>
<organism evidence="1 2">
    <name type="scientific">Dillenia turbinata</name>
    <dbReference type="NCBI Taxonomy" id="194707"/>
    <lineage>
        <taxon>Eukaryota</taxon>
        <taxon>Viridiplantae</taxon>
        <taxon>Streptophyta</taxon>
        <taxon>Embryophyta</taxon>
        <taxon>Tracheophyta</taxon>
        <taxon>Spermatophyta</taxon>
        <taxon>Magnoliopsida</taxon>
        <taxon>eudicotyledons</taxon>
        <taxon>Gunneridae</taxon>
        <taxon>Pentapetalae</taxon>
        <taxon>Dilleniales</taxon>
        <taxon>Dilleniaceae</taxon>
        <taxon>Dillenia</taxon>
    </lineage>
</organism>
<dbReference type="PANTHER" id="PTHR35830:SF1">
    <property type="entry name" value="OS05G0299200 PROTEIN"/>
    <property type="match status" value="1"/>
</dbReference>
<evidence type="ECO:0000313" key="1">
    <source>
        <dbReference type="EMBL" id="KAK6925071.1"/>
    </source>
</evidence>
<gene>
    <name evidence="1" type="ORF">RJ641_009397</name>
</gene>